<evidence type="ECO:0000256" key="1">
    <source>
        <dbReference type="ARBA" id="ARBA00009796"/>
    </source>
</evidence>
<dbReference type="PANTHER" id="PTHR10681">
    <property type="entry name" value="THIOREDOXIN PEROXIDASE"/>
    <property type="match status" value="1"/>
</dbReference>
<dbReference type="Pfam" id="PF00578">
    <property type="entry name" value="AhpC-TSA"/>
    <property type="match status" value="1"/>
</dbReference>
<dbReference type="AlphaFoldDB" id="A0A9N8H7A7"/>
<dbReference type="InterPro" id="IPR036249">
    <property type="entry name" value="Thioredoxin-like_sf"/>
</dbReference>
<feature type="domain" description="Thioredoxin" evidence="3">
    <location>
        <begin position="37"/>
        <end position="207"/>
    </location>
</feature>
<dbReference type="PANTHER" id="PTHR10681:SF128">
    <property type="entry name" value="THIOREDOXIN-DEPENDENT PEROXIDE REDUCTASE, MITOCHONDRIAL"/>
    <property type="match status" value="1"/>
</dbReference>
<dbReference type="SUPFAM" id="SSF52833">
    <property type="entry name" value="Thioredoxin-like"/>
    <property type="match status" value="1"/>
</dbReference>
<name>A0A9N8H7A7_9STRA</name>
<evidence type="ECO:0000259" key="3">
    <source>
        <dbReference type="PROSITE" id="PS51352"/>
    </source>
</evidence>
<evidence type="ECO:0000313" key="5">
    <source>
        <dbReference type="Proteomes" id="UP001153069"/>
    </source>
</evidence>
<dbReference type="InterPro" id="IPR050217">
    <property type="entry name" value="Peroxiredoxin"/>
</dbReference>
<keyword evidence="5" id="KW-1185">Reference proteome</keyword>
<dbReference type="GO" id="GO:0042744">
    <property type="term" value="P:hydrogen peroxide catabolic process"/>
    <property type="evidence" value="ECO:0007669"/>
    <property type="project" value="TreeGrafter"/>
</dbReference>
<dbReference type="GO" id="GO:0045454">
    <property type="term" value="P:cell redox homeostasis"/>
    <property type="evidence" value="ECO:0007669"/>
    <property type="project" value="TreeGrafter"/>
</dbReference>
<comment type="similarity">
    <text evidence="1">Belongs to the peroxiredoxin family. AhpC/Prx1 subfamily.</text>
</comment>
<sequence>MATRSGHQENGASARPMSSLHNKYMKEYPQECYDGMLRLGNEVPDFCAETTQGPMTFHKWKEGKWAILCSHPADFTPTCTTELGSLASKHAELTRMGCRVAALSVDPLESHKEWIKDIVAYRALTHDEKVTVDFPIISDCNLDISTSYGMLDQWSCPWDRDMPKKPLTIRAVFIINPENKLMLTLNYPACVGRNMDEVVRCVRALQLSYNKSVATPADWPRNHGNLTLSSSGKATKDFEGAVFLLPTVSKQEAEVHYPGYHTCSDIPSKKEYLRLVKASDVVVGSVPPICTKDKQKRSQRLLKGEGKKRGVLGRIFRRISANKVGNKPPLRTVTEQASGTLTEQAYYDV</sequence>
<dbReference type="EMBL" id="CAICTM010000122">
    <property type="protein sequence ID" value="CAB9501970.1"/>
    <property type="molecule type" value="Genomic_DNA"/>
</dbReference>
<dbReference type="GO" id="GO:0005829">
    <property type="term" value="C:cytosol"/>
    <property type="evidence" value="ECO:0007669"/>
    <property type="project" value="TreeGrafter"/>
</dbReference>
<dbReference type="OrthoDB" id="2996783at2759"/>
<dbReference type="Gene3D" id="3.30.1020.10">
    <property type="entry name" value="Antioxidant, Horf6, Chain A, domain2"/>
    <property type="match status" value="1"/>
</dbReference>
<dbReference type="InterPro" id="IPR013766">
    <property type="entry name" value="Thioredoxin_domain"/>
</dbReference>
<dbReference type="GO" id="GO:0008379">
    <property type="term" value="F:thioredoxin peroxidase activity"/>
    <property type="evidence" value="ECO:0007669"/>
    <property type="project" value="TreeGrafter"/>
</dbReference>
<dbReference type="GO" id="GO:0006979">
    <property type="term" value="P:response to oxidative stress"/>
    <property type="evidence" value="ECO:0007669"/>
    <property type="project" value="TreeGrafter"/>
</dbReference>
<dbReference type="Gene3D" id="3.40.30.10">
    <property type="entry name" value="Glutaredoxin"/>
    <property type="match status" value="1"/>
</dbReference>
<accession>A0A9N8H7A7</accession>
<protein>
    <submittedName>
        <fullName evidence="4">1-Cys peroxiredoxin</fullName>
    </submittedName>
</protein>
<dbReference type="InterPro" id="IPR000866">
    <property type="entry name" value="AhpC/TSA"/>
</dbReference>
<keyword evidence="2" id="KW-0560">Oxidoreductase</keyword>
<gene>
    <name evidence="4" type="ORF">SEMRO_123_G059640.1</name>
</gene>
<dbReference type="GO" id="GO:0033554">
    <property type="term" value="P:cellular response to stress"/>
    <property type="evidence" value="ECO:0007669"/>
    <property type="project" value="TreeGrafter"/>
</dbReference>
<reference evidence="4" key="1">
    <citation type="submission" date="2020-06" db="EMBL/GenBank/DDBJ databases">
        <authorList>
            <consortium name="Plant Systems Biology data submission"/>
        </authorList>
    </citation>
    <scope>NUCLEOTIDE SEQUENCE</scope>
    <source>
        <strain evidence="4">D6</strain>
    </source>
</reference>
<evidence type="ECO:0000313" key="4">
    <source>
        <dbReference type="EMBL" id="CAB9501970.1"/>
    </source>
</evidence>
<dbReference type="PROSITE" id="PS51352">
    <property type="entry name" value="THIOREDOXIN_2"/>
    <property type="match status" value="1"/>
</dbReference>
<evidence type="ECO:0000256" key="2">
    <source>
        <dbReference type="ARBA" id="ARBA00023002"/>
    </source>
</evidence>
<dbReference type="Proteomes" id="UP001153069">
    <property type="component" value="Unassembled WGS sequence"/>
</dbReference>
<comment type="caution">
    <text evidence="4">The sequence shown here is derived from an EMBL/GenBank/DDBJ whole genome shotgun (WGS) entry which is preliminary data.</text>
</comment>
<proteinExistence type="inferred from homology"/>
<organism evidence="4 5">
    <name type="scientific">Seminavis robusta</name>
    <dbReference type="NCBI Taxonomy" id="568900"/>
    <lineage>
        <taxon>Eukaryota</taxon>
        <taxon>Sar</taxon>
        <taxon>Stramenopiles</taxon>
        <taxon>Ochrophyta</taxon>
        <taxon>Bacillariophyta</taxon>
        <taxon>Bacillariophyceae</taxon>
        <taxon>Bacillariophycidae</taxon>
        <taxon>Naviculales</taxon>
        <taxon>Naviculaceae</taxon>
        <taxon>Seminavis</taxon>
    </lineage>
</organism>